<evidence type="ECO:0000256" key="4">
    <source>
        <dbReference type="PIRSR" id="PIRSR000149-1"/>
    </source>
</evidence>
<dbReference type="PROSITE" id="PS00071">
    <property type="entry name" value="GAPDH"/>
    <property type="match status" value="1"/>
</dbReference>
<dbReference type="GO" id="GO:0050661">
    <property type="term" value="F:NADP binding"/>
    <property type="evidence" value="ECO:0007669"/>
    <property type="project" value="InterPro"/>
</dbReference>
<sequence length="351" mass="37622">MNLSVCVDEALGSSKGIEFHMTVKVAINGFGRIGRNYFRALVAAGADLDVVAVNDLTDNKTLAHLLKYDSILGRFPGEVTYNDEAIIIDGKEIKAFAEKDPANLPWGELGVDIVIESTGFFVDATKAHAHIDAGAKKVLISAPAKNEDITIVMGVNDNLYDPAAHNIISNASCTTNCLAPMAKALNDGLGIVKGLMTTIHAYTQDQNLQDGPHKDLRRSRAAALNMVPTTTGAAKAVSLVLPELKGKLDGYAMRVPTPTGSATDLTFEASRETTVEEVNAIVKAAADGKVLVYTEDEIVSKDIETDPASCVFDSKLTKVIGNQVKVLGWYDNEWGYSNRLVNLTELVASKL</sequence>
<dbReference type="STRING" id="1123357.SAMN02745244_03064"/>
<dbReference type="Pfam" id="PF00044">
    <property type="entry name" value="Gp_dh_N"/>
    <property type="match status" value="1"/>
</dbReference>
<dbReference type="PANTHER" id="PTHR43148">
    <property type="entry name" value="GLYCERALDEHYDE-3-PHOSPHATE DEHYDROGENASE 2"/>
    <property type="match status" value="1"/>
</dbReference>
<dbReference type="FunFam" id="3.40.50.720:FF:000001">
    <property type="entry name" value="Glyceraldehyde-3-phosphate dehydrogenase"/>
    <property type="match status" value="1"/>
</dbReference>
<evidence type="ECO:0000313" key="12">
    <source>
        <dbReference type="Proteomes" id="UP000184512"/>
    </source>
</evidence>
<feature type="binding site" evidence="5">
    <location>
        <begin position="231"/>
        <end position="232"/>
    </location>
    <ligand>
        <name>D-glyceraldehyde 3-phosphate</name>
        <dbReference type="ChEBI" id="CHEBI:59776"/>
    </ligand>
</feature>
<name>A0A1M6LEV1_9ACTN</name>
<dbReference type="Gene3D" id="3.40.50.720">
    <property type="entry name" value="NAD(P)-binding Rossmann-like Domain"/>
    <property type="match status" value="1"/>
</dbReference>
<dbReference type="CDD" id="cd18126">
    <property type="entry name" value="GAPDH_I_C"/>
    <property type="match status" value="1"/>
</dbReference>
<dbReference type="InterPro" id="IPR020831">
    <property type="entry name" value="GlycerAld/Erythrose_P_DH"/>
</dbReference>
<feature type="binding site" evidence="5">
    <location>
        <position position="203"/>
    </location>
    <ligand>
        <name>D-glyceraldehyde 3-phosphate</name>
        <dbReference type="ChEBI" id="CHEBI:59776"/>
    </ligand>
</feature>
<feature type="binding site" evidence="5">
    <location>
        <position position="254"/>
    </location>
    <ligand>
        <name>D-glyceraldehyde 3-phosphate</name>
        <dbReference type="ChEBI" id="CHEBI:59776"/>
    </ligand>
</feature>
<dbReference type="SUPFAM" id="SSF55347">
    <property type="entry name" value="Glyceraldehyde-3-phosphate dehydrogenase-like, C-terminal domain"/>
    <property type="match status" value="1"/>
</dbReference>
<dbReference type="PRINTS" id="PR00078">
    <property type="entry name" value="G3PDHDRGNASE"/>
</dbReference>
<feature type="binding site" evidence="6">
    <location>
        <position position="141"/>
    </location>
    <ligand>
        <name>NAD(+)</name>
        <dbReference type="ChEBI" id="CHEBI:57540"/>
    </ligand>
</feature>
<dbReference type="GO" id="GO:0004365">
    <property type="term" value="F:glyceraldehyde-3-phosphate dehydrogenase (NAD+) (phosphorylating) activity"/>
    <property type="evidence" value="ECO:0007669"/>
    <property type="project" value="UniProtKB-ARBA"/>
</dbReference>
<dbReference type="InterPro" id="IPR020829">
    <property type="entry name" value="GlycerAld_3-P_DH_cat"/>
</dbReference>
<keyword evidence="6" id="KW-0520">NAD</keyword>
<feature type="binding site" evidence="5">
    <location>
        <begin position="172"/>
        <end position="174"/>
    </location>
    <ligand>
        <name>D-glyceraldehyde 3-phosphate</name>
        <dbReference type="ChEBI" id="CHEBI:59776"/>
    </ligand>
</feature>
<dbReference type="EC" id="1.2.1.-" evidence="9"/>
<evidence type="ECO:0000256" key="1">
    <source>
        <dbReference type="ARBA" id="ARBA00004496"/>
    </source>
</evidence>
<evidence type="ECO:0000256" key="7">
    <source>
        <dbReference type="PIRSR" id="PIRSR000149-4"/>
    </source>
</evidence>
<dbReference type="FunFam" id="3.30.360.10:FF:000002">
    <property type="entry name" value="Glyceraldehyde-3-phosphate dehydrogenase"/>
    <property type="match status" value="1"/>
</dbReference>
<organism evidence="11 12">
    <name type="scientific">Tessaracoccus bendigoensis DSM 12906</name>
    <dbReference type="NCBI Taxonomy" id="1123357"/>
    <lineage>
        <taxon>Bacteria</taxon>
        <taxon>Bacillati</taxon>
        <taxon>Actinomycetota</taxon>
        <taxon>Actinomycetes</taxon>
        <taxon>Propionibacteriales</taxon>
        <taxon>Propionibacteriaceae</taxon>
        <taxon>Tessaracoccus</taxon>
    </lineage>
</organism>
<dbReference type="GO" id="GO:0005737">
    <property type="term" value="C:cytoplasm"/>
    <property type="evidence" value="ECO:0007669"/>
    <property type="project" value="UniProtKB-SubCell"/>
</dbReference>
<dbReference type="InterPro" id="IPR020828">
    <property type="entry name" value="GlycerAld_3-P_DH_NAD(P)-bd"/>
</dbReference>
<dbReference type="SUPFAM" id="SSF51735">
    <property type="entry name" value="NAD(P)-binding Rossmann-fold domains"/>
    <property type="match status" value="1"/>
</dbReference>
<keyword evidence="6" id="KW-0547">Nucleotide-binding</keyword>
<evidence type="ECO:0000256" key="5">
    <source>
        <dbReference type="PIRSR" id="PIRSR000149-2"/>
    </source>
</evidence>
<dbReference type="InterPro" id="IPR020830">
    <property type="entry name" value="GlycerAld_3-P_DH_AS"/>
</dbReference>
<dbReference type="PIRSF" id="PIRSF000149">
    <property type="entry name" value="GAP_DH"/>
    <property type="match status" value="1"/>
</dbReference>
<evidence type="ECO:0000259" key="10">
    <source>
        <dbReference type="SMART" id="SM00846"/>
    </source>
</evidence>
<evidence type="ECO:0000256" key="2">
    <source>
        <dbReference type="ARBA" id="ARBA00007406"/>
    </source>
</evidence>
<reference evidence="11 12" key="1">
    <citation type="submission" date="2016-11" db="EMBL/GenBank/DDBJ databases">
        <authorList>
            <person name="Jaros S."/>
            <person name="Januszkiewicz K."/>
            <person name="Wedrychowicz H."/>
        </authorList>
    </citation>
    <scope>NUCLEOTIDE SEQUENCE [LARGE SCALE GENOMIC DNA]</scope>
    <source>
        <strain evidence="11 12">DSM 12906</strain>
    </source>
</reference>
<comment type="subcellular location">
    <subcellularLocation>
        <location evidence="1">Cytoplasm</location>
    </subcellularLocation>
</comment>
<dbReference type="Pfam" id="PF02800">
    <property type="entry name" value="Gp_dh_C"/>
    <property type="match status" value="1"/>
</dbReference>
<protein>
    <recommendedName>
        <fullName evidence="9">Glyceraldehyde-3-phosphate dehydrogenase</fullName>
        <ecNumber evidence="9">1.2.1.-</ecNumber>
    </recommendedName>
</protein>
<dbReference type="GO" id="GO:0051287">
    <property type="term" value="F:NAD binding"/>
    <property type="evidence" value="ECO:0007669"/>
    <property type="project" value="InterPro"/>
</dbReference>
<evidence type="ECO:0000256" key="3">
    <source>
        <dbReference type="ARBA" id="ARBA00023002"/>
    </source>
</evidence>
<dbReference type="CDD" id="cd05214">
    <property type="entry name" value="GAPDH_I_N"/>
    <property type="match status" value="1"/>
</dbReference>
<feature type="binding site" evidence="6">
    <location>
        <position position="332"/>
    </location>
    <ligand>
        <name>NAD(+)</name>
        <dbReference type="ChEBI" id="CHEBI:57540"/>
    </ligand>
</feature>
<dbReference type="InterPro" id="IPR006424">
    <property type="entry name" value="Glyceraldehyde-3-P_DH_1"/>
</dbReference>
<feature type="active site" description="Nucleophile" evidence="4">
    <location>
        <position position="173"/>
    </location>
</feature>
<proteinExistence type="inferred from homology"/>
<feature type="binding site" evidence="6">
    <location>
        <position position="55"/>
    </location>
    <ligand>
        <name>NAD(+)</name>
        <dbReference type="ChEBI" id="CHEBI:57540"/>
    </ligand>
</feature>
<dbReference type="GO" id="GO:0006006">
    <property type="term" value="P:glucose metabolic process"/>
    <property type="evidence" value="ECO:0007669"/>
    <property type="project" value="InterPro"/>
</dbReference>
<comment type="similarity">
    <text evidence="2 8">Belongs to the glyceraldehyde-3-phosphate dehydrogenase family.</text>
</comment>
<dbReference type="SMART" id="SM00846">
    <property type="entry name" value="Gp_dh_N"/>
    <property type="match status" value="1"/>
</dbReference>
<feature type="site" description="Activates thiol group during catalysis" evidence="7">
    <location>
        <position position="200"/>
    </location>
</feature>
<dbReference type="Proteomes" id="UP000184512">
    <property type="component" value="Unassembled WGS sequence"/>
</dbReference>
<evidence type="ECO:0000256" key="6">
    <source>
        <dbReference type="PIRSR" id="PIRSR000149-3"/>
    </source>
</evidence>
<dbReference type="NCBIfam" id="TIGR01534">
    <property type="entry name" value="GAPDH-I"/>
    <property type="match status" value="1"/>
</dbReference>
<evidence type="ECO:0000256" key="8">
    <source>
        <dbReference type="RuleBase" id="RU000397"/>
    </source>
</evidence>
<accession>A0A1M6LEV1</accession>
<dbReference type="EMBL" id="FQZG01000070">
    <property type="protein sequence ID" value="SHJ69743.1"/>
    <property type="molecule type" value="Genomic_DNA"/>
</dbReference>
<dbReference type="AlphaFoldDB" id="A0A1M6LEV1"/>
<evidence type="ECO:0000256" key="9">
    <source>
        <dbReference type="RuleBase" id="RU361160"/>
    </source>
</evidence>
<keyword evidence="3 9" id="KW-0560">Oxidoreductase</keyword>
<gene>
    <name evidence="11" type="ORF">SAMN02745244_03064</name>
</gene>
<dbReference type="Gene3D" id="3.30.360.10">
    <property type="entry name" value="Dihydrodipicolinate Reductase, domain 2"/>
    <property type="match status" value="1"/>
</dbReference>
<feature type="domain" description="Glyceraldehyde 3-phosphate dehydrogenase NAD(P) binding" evidence="10">
    <location>
        <begin position="23"/>
        <end position="173"/>
    </location>
</feature>
<dbReference type="InterPro" id="IPR036291">
    <property type="entry name" value="NAD(P)-bd_dom_sf"/>
</dbReference>
<feature type="binding site" evidence="6">
    <location>
        <begin position="32"/>
        <end position="33"/>
    </location>
    <ligand>
        <name>NAD(+)</name>
        <dbReference type="ChEBI" id="CHEBI:57540"/>
    </ligand>
</feature>
<keyword evidence="12" id="KW-1185">Reference proteome</keyword>
<evidence type="ECO:0000313" key="11">
    <source>
        <dbReference type="EMBL" id="SHJ69743.1"/>
    </source>
</evidence>